<protein>
    <submittedName>
        <fullName evidence="2">Uncharacterized protein</fullName>
    </submittedName>
</protein>
<accession>A0ABV5G447</accession>
<dbReference type="EMBL" id="JBHMFI010000001">
    <property type="protein sequence ID" value="MFB9073703.1"/>
    <property type="molecule type" value="Genomic_DNA"/>
</dbReference>
<reference evidence="2 3" key="1">
    <citation type="submission" date="2024-09" db="EMBL/GenBank/DDBJ databases">
        <authorList>
            <person name="Sun Q."/>
            <person name="Mori K."/>
        </authorList>
    </citation>
    <scope>NUCLEOTIDE SEQUENCE [LARGE SCALE GENOMIC DNA]</scope>
    <source>
        <strain evidence="2 3">CCM 7609</strain>
    </source>
</reference>
<organism evidence="2 3">
    <name type="scientific">Citricoccus parietis</name>
    <dbReference type="NCBI Taxonomy" id="592307"/>
    <lineage>
        <taxon>Bacteria</taxon>
        <taxon>Bacillati</taxon>
        <taxon>Actinomycetota</taxon>
        <taxon>Actinomycetes</taxon>
        <taxon>Micrococcales</taxon>
        <taxon>Micrococcaceae</taxon>
        <taxon>Citricoccus</taxon>
    </lineage>
</organism>
<feature type="region of interest" description="Disordered" evidence="1">
    <location>
        <begin position="1"/>
        <end position="31"/>
    </location>
</feature>
<dbReference type="Proteomes" id="UP001589575">
    <property type="component" value="Unassembled WGS sequence"/>
</dbReference>
<gene>
    <name evidence="2" type="ORF">ACFFX0_21860</name>
</gene>
<evidence type="ECO:0000313" key="2">
    <source>
        <dbReference type="EMBL" id="MFB9073703.1"/>
    </source>
</evidence>
<comment type="caution">
    <text evidence="2">The sequence shown here is derived from an EMBL/GenBank/DDBJ whole genome shotgun (WGS) entry which is preliminary data.</text>
</comment>
<proteinExistence type="predicted"/>
<name>A0ABV5G447_9MICC</name>
<keyword evidence="3" id="KW-1185">Reference proteome</keyword>
<sequence>MPRSDRALSRASGRPELPKPPTAIEAPSQTASRCSWRSVRNLFITVRPTSLQVLERGGRVWGRQVVASTGDGPVMQ</sequence>
<evidence type="ECO:0000256" key="1">
    <source>
        <dbReference type="SAM" id="MobiDB-lite"/>
    </source>
</evidence>
<evidence type="ECO:0000313" key="3">
    <source>
        <dbReference type="Proteomes" id="UP001589575"/>
    </source>
</evidence>